<gene>
    <name evidence="6" type="ORF">IU470_04395</name>
</gene>
<comment type="caution">
    <text evidence="6">The sequence shown here is derived from an EMBL/GenBank/DDBJ whole genome shotgun (WGS) entry which is preliminary data.</text>
</comment>
<proteinExistence type="predicted"/>
<dbReference type="CDD" id="cd06171">
    <property type="entry name" value="Sigma70_r4"/>
    <property type="match status" value="1"/>
</dbReference>
<dbReference type="InterPro" id="IPR007627">
    <property type="entry name" value="RNA_pol_sigma70_r2"/>
</dbReference>
<accession>A0ABS0C7H6</accession>
<dbReference type="Pfam" id="PF00140">
    <property type="entry name" value="Sigma70_r1_2"/>
    <property type="match status" value="1"/>
</dbReference>
<reference evidence="6 7" key="1">
    <citation type="submission" date="2020-10" db="EMBL/GenBank/DDBJ databases">
        <title>Identification of Nocardia species via Next-generation sequencing and recognition of intraspecies genetic diversity.</title>
        <authorList>
            <person name="Li P."/>
            <person name="Li P."/>
            <person name="Lu B."/>
        </authorList>
    </citation>
    <scope>NUCLEOTIDE SEQUENCE [LARGE SCALE GENOMIC DNA]</scope>
    <source>
        <strain evidence="6 7">N-11</strain>
    </source>
</reference>
<dbReference type="PROSITE" id="PS00716">
    <property type="entry name" value="SIGMA70_2"/>
    <property type="match status" value="1"/>
</dbReference>
<dbReference type="InterPro" id="IPR013324">
    <property type="entry name" value="RNA_pol_sigma_r3/r4-like"/>
</dbReference>
<dbReference type="InterPro" id="IPR009042">
    <property type="entry name" value="RNA_pol_sigma70_r1_2"/>
</dbReference>
<dbReference type="InterPro" id="IPR000943">
    <property type="entry name" value="RNA_pol_sigma70"/>
</dbReference>
<evidence type="ECO:0000259" key="5">
    <source>
        <dbReference type="PROSITE" id="PS00716"/>
    </source>
</evidence>
<protein>
    <submittedName>
        <fullName evidence="6">Sigma-70 family RNA polymerase sigma factor</fullName>
    </submittedName>
</protein>
<evidence type="ECO:0000313" key="6">
    <source>
        <dbReference type="EMBL" id="MBF6224353.1"/>
    </source>
</evidence>
<keyword evidence="1" id="KW-0805">Transcription regulation</keyword>
<dbReference type="PANTHER" id="PTHR30603">
    <property type="entry name" value="RNA POLYMERASE SIGMA FACTOR RPO"/>
    <property type="match status" value="1"/>
</dbReference>
<evidence type="ECO:0000313" key="7">
    <source>
        <dbReference type="Proteomes" id="UP000807309"/>
    </source>
</evidence>
<dbReference type="PRINTS" id="PR00046">
    <property type="entry name" value="SIGMA70FCT"/>
</dbReference>
<dbReference type="Gene3D" id="1.10.10.10">
    <property type="entry name" value="Winged helix-like DNA-binding domain superfamily/Winged helix DNA-binding domain"/>
    <property type="match status" value="2"/>
</dbReference>
<dbReference type="Proteomes" id="UP000807309">
    <property type="component" value="Unassembled WGS sequence"/>
</dbReference>
<keyword evidence="7" id="KW-1185">Reference proteome</keyword>
<dbReference type="SUPFAM" id="SSF88946">
    <property type="entry name" value="Sigma2 domain of RNA polymerase sigma factors"/>
    <property type="match status" value="1"/>
</dbReference>
<dbReference type="InterPro" id="IPR050239">
    <property type="entry name" value="Sigma-70_RNA_pol_init_factors"/>
</dbReference>
<dbReference type="InterPro" id="IPR014284">
    <property type="entry name" value="RNA_pol_sigma-70_dom"/>
</dbReference>
<evidence type="ECO:0000256" key="3">
    <source>
        <dbReference type="ARBA" id="ARBA00023125"/>
    </source>
</evidence>
<sequence>MTKLCTRPLRFTGTVSDDPIKDYLRLIGRTPLLTAAQEVELGERIEAGEQAALRLGDADAAAELDVRERRELRRRIADGSRARDRMVEANLRLVVSIAKRYPTPTGISLLDLVQEGTLGMMRAVEKFDYRRGLKFSTYATWWIKQSIGRALADQSRTIRIPVHVVEVLNRLNRAQRALAQRLGRAATVAELAAELELSAGKVRELLDLAREPLSLHTPVGDDATEFGALIADAGPDPSESAAASALRDQLDRALGALTEREAAVIASRFGLGGAEPKTLDEVGKTYGVSRERARQIEAKGMAKLRQPARAKALEGLLG</sequence>
<dbReference type="InterPro" id="IPR007624">
    <property type="entry name" value="RNA_pol_sigma70_r3"/>
</dbReference>
<feature type="domain" description="RNA polymerase sigma-70" evidence="5">
    <location>
        <begin position="278"/>
        <end position="304"/>
    </location>
</feature>
<dbReference type="InterPro" id="IPR007630">
    <property type="entry name" value="RNA_pol_sigma70_r4"/>
</dbReference>
<dbReference type="Pfam" id="PF04542">
    <property type="entry name" value="Sigma70_r2"/>
    <property type="match status" value="1"/>
</dbReference>
<dbReference type="InterPro" id="IPR036388">
    <property type="entry name" value="WH-like_DNA-bd_sf"/>
</dbReference>
<evidence type="ECO:0000256" key="2">
    <source>
        <dbReference type="ARBA" id="ARBA00023082"/>
    </source>
</evidence>
<dbReference type="PANTHER" id="PTHR30603:SF59">
    <property type="entry name" value="RNA POLYMERASE PRINCIPAL SIGMA FACTOR HRDA"/>
    <property type="match status" value="1"/>
</dbReference>
<evidence type="ECO:0000256" key="4">
    <source>
        <dbReference type="ARBA" id="ARBA00023163"/>
    </source>
</evidence>
<dbReference type="EMBL" id="JADLRE010000002">
    <property type="protein sequence ID" value="MBF6224353.1"/>
    <property type="molecule type" value="Genomic_DNA"/>
</dbReference>
<dbReference type="RefSeq" id="WP_195031690.1">
    <property type="nucleotide sequence ID" value="NZ_JADLRE010000002.1"/>
</dbReference>
<organism evidence="6 7">
    <name type="scientific">Nocardia abscessus</name>
    <dbReference type="NCBI Taxonomy" id="120957"/>
    <lineage>
        <taxon>Bacteria</taxon>
        <taxon>Bacillati</taxon>
        <taxon>Actinomycetota</taxon>
        <taxon>Actinomycetes</taxon>
        <taxon>Mycobacteriales</taxon>
        <taxon>Nocardiaceae</taxon>
        <taxon>Nocardia</taxon>
    </lineage>
</organism>
<dbReference type="SUPFAM" id="SSF88659">
    <property type="entry name" value="Sigma3 and sigma4 domains of RNA polymerase sigma factors"/>
    <property type="match status" value="2"/>
</dbReference>
<dbReference type="Pfam" id="PF04539">
    <property type="entry name" value="Sigma70_r3"/>
    <property type="match status" value="1"/>
</dbReference>
<name>A0ABS0C7H6_9NOCA</name>
<keyword evidence="3" id="KW-0238">DNA-binding</keyword>
<dbReference type="InterPro" id="IPR013325">
    <property type="entry name" value="RNA_pol_sigma_r2"/>
</dbReference>
<keyword evidence="4" id="KW-0804">Transcription</keyword>
<dbReference type="Gene3D" id="1.10.601.10">
    <property type="entry name" value="RNA Polymerase Primary Sigma Factor"/>
    <property type="match status" value="2"/>
</dbReference>
<evidence type="ECO:0000256" key="1">
    <source>
        <dbReference type="ARBA" id="ARBA00023015"/>
    </source>
</evidence>
<dbReference type="Pfam" id="PF04545">
    <property type="entry name" value="Sigma70_r4"/>
    <property type="match status" value="1"/>
</dbReference>
<dbReference type="NCBIfam" id="TIGR02937">
    <property type="entry name" value="sigma70-ECF"/>
    <property type="match status" value="1"/>
</dbReference>
<keyword evidence="2" id="KW-0731">Sigma factor</keyword>